<keyword evidence="2" id="KW-1185">Reference proteome</keyword>
<dbReference type="InterPro" id="IPR050141">
    <property type="entry name" value="GCL_type2/YbdK_subfam"/>
</dbReference>
<dbReference type="Gene3D" id="3.30.590.20">
    <property type="match status" value="1"/>
</dbReference>
<reference evidence="1 2" key="1">
    <citation type="journal article" date="2019" name="Int. J. Syst. Evol. Microbiol.">
        <title>The Global Catalogue of Microorganisms (GCM) 10K type strain sequencing project: providing services to taxonomists for standard genome sequencing and annotation.</title>
        <authorList>
            <consortium name="The Broad Institute Genomics Platform"/>
            <consortium name="The Broad Institute Genome Sequencing Center for Infectious Disease"/>
            <person name="Wu L."/>
            <person name="Ma J."/>
        </authorList>
    </citation>
    <scope>NUCLEOTIDE SEQUENCE [LARGE SCALE GENOMIC DNA]</scope>
    <source>
        <strain evidence="1 2">CGMCC 1.12125</strain>
    </source>
</reference>
<gene>
    <name evidence="1" type="ORF">ACFR9U_01930</name>
</gene>
<evidence type="ECO:0000313" key="1">
    <source>
        <dbReference type="EMBL" id="MFD1585727.1"/>
    </source>
</evidence>
<accession>A0ABD6C794</accession>
<comment type="caution">
    <text evidence="1">The sequence shown here is derived from an EMBL/GenBank/DDBJ whole genome shotgun (WGS) entry which is preliminary data.</text>
</comment>
<name>A0ABD6C794_9EURY</name>
<dbReference type="Pfam" id="PF04107">
    <property type="entry name" value="GCS2"/>
    <property type="match status" value="1"/>
</dbReference>
<dbReference type="PANTHER" id="PTHR36510:SF3">
    <property type="entry name" value="CONSERVED PROTEIN"/>
    <property type="match status" value="1"/>
</dbReference>
<protein>
    <submittedName>
        <fullName evidence="1">Uncharacterized protein</fullName>
    </submittedName>
</protein>
<sequence length="506" mass="56171">MTDRVELVERSLSADTYPTFGARVEEQAAFLREELARGALDTDGFAVGLELEVYAVDDGALTRIPDDVFDACNKELGLHNAELNTDPDPFTTAGIEAQADALRTQWAAAQNAARDAGCDLVLDAMWTLPPDEGSYQYLAATEQRDGVTVPSNMRAISRYWGIDRDCVRKAGGEIEFDVPGASISFPTILFESLATSIQPHVQIPSTDAFPRYYNAAIRTLGPVLALATNSPFLPGDLYDEDVDPERLLTETHHELRIAAFEQSVNQTGERKVRVPDDVETATDVVDYLVADPVVSPFLSEWLAGEGEGDVYADNFWELDHKRGTYWRWLRTVIGGDPVDGLSDERSLRIEYRPLPTQPSIRDIVGFQCLVGGLVNGLVVDDHPLTDLDWDAAEACFYSVVENGLDAEFAWITADGERTDDPETVFAEVFEYARRGLDDLGVAESTVETYLGPLETRWEARTTPSQWKIERVREALADGADLQAALATMQTEYVRRSNEHDTFAEWL</sequence>
<evidence type="ECO:0000313" key="2">
    <source>
        <dbReference type="Proteomes" id="UP001597119"/>
    </source>
</evidence>
<dbReference type="AlphaFoldDB" id="A0ABD6C794"/>
<dbReference type="Proteomes" id="UP001597119">
    <property type="component" value="Unassembled WGS sequence"/>
</dbReference>
<dbReference type="PANTHER" id="PTHR36510">
    <property type="entry name" value="GLUTAMATE--CYSTEINE LIGASE 2-RELATED"/>
    <property type="match status" value="1"/>
</dbReference>
<dbReference type="InterPro" id="IPR006336">
    <property type="entry name" value="GCS2"/>
</dbReference>
<organism evidence="1 2">
    <name type="scientific">Halorientalis brevis</name>
    <dbReference type="NCBI Taxonomy" id="1126241"/>
    <lineage>
        <taxon>Archaea</taxon>
        <taxon>Methanobacteriati</taxon>
        <taxon>Methanobacteriota</taxon>
        <taxon>Stenosarchaea group</taxon>
        <taxon>Halobacteria</taxon>
        <taxon>Halobacteriales</taxon>
        <taxon>Haloarculaceae</taxon>
        <taxon>Halorientalis</taxon>
    </lineage>
</organism>
<dbReference type="RefSeq" id="WP_247377233.1">
    <property type="nucleotide sequence ID" value="NZ_JALLGV010000003.1"/>
</dbReference>
<dbReference type="SUPFAM" id="SSF55931">
    <property type="entry name" value="Glutamine synthetase/guanido kinase"/>
    <property type="match status" value="1"/>
</dbReference>
<dbReference type="InterPro" id="IPR014746">
    <property type="entry name" value="Gln_synth/guanido_kin_cat_dom"/>
</dbReference>
<proteinExistence type="predicted"/>
<dbReference type="EMBL" id="JBHUDJ010000001">
    <property type="protein sequence ID" value="MFD1585727.1"/>
    <property type="molecule type" value="Genomic_DNA"/>
</dbReference>